<dbReference type="EMBL" id="JACGCM010000805">
    <property type="protein sequence ID" value="KAF6166232.1"/>
    <property type="molecule type" value="Genomic_DNA"/>
</dbReference>
<keyword evidence="3" id="KW-1185">Reference proteome</keyword>
<feature type="non-terminal residue" evidence="2">
    <location>
        <position position="1"/>
    </location>
</feature>
<dbReference type="Proteomes" id="UP000541444">
    <property type="component" value="Unassembled WGS sequence"/>
</dbReference>
<protein>
    <submittedName>
        <fullName evidence="2">Uncharacterized protein</fullName>
    </submittedName>
</protein>
<gene>
    <name evidence="2" type="ORF">GIB67_031016</name>
</gene>
<sequence>FLHKTSKIHINHIFFSNSSYINATTQLKWWFKTKIKLKRANHIPKYKIYREHGEAYLHRERNRDRGRREREGKRGGRERG</sequence>
<proteinExistence type="predicted"/>
<feature type="region of interest" description="Disordered" evidence="1">
    <location>
        <begin position="59"/>
        <end position="80"/>
    </location>
</feature>
<accession>A0A7J7NGY3</accession>
<evidence type="ECO:0000313" key="2">
    <source>
        <dbReference type="EMBL" id="KAF6166232.1"/>
    </source>
</evidence>
<evidence type="ECO:0000256" key="1">
    <source>
        <dbReference type="SAM" id="MobiDB-lite"/>
    </source>
</evidence>
<reference evidence="2 3" key="1">
    <citation type="journal article" date="2020" name="IScience">
        <title>Genome Sequencing of the Endangered Kingdonia uniflora (Circaeasteraceae, Ranunculales) Reveals Potential Mechanisms of Evolutionary Specialization.</title>
        <authorList>
            <person name="Sun Y."/>
            <person name="Deng T."/>
            <person name="Zhang A."/>
            <person name="Moore M.J."/>
            <person name="Landis J.B."/>
            <person name="Lin N."/>
            <person name="Zhang H."/>
            <person name="Zhang X."/>
            <person name="Huang J."/>
            <person name="Zhang X."/>
            <person name="Sun H."/>
            <person name="Wang H."/>
        </authorList>
    </citation>
    <scope>NUCLEOTIDE SEQUENCE [LARGE SCALE GENOMIC DNA]</scope>
    <source>
        <strain evidence="2">TB1705</strain>
        <tissue evidence="2">Leaf</tissue>
    </source>
</reference>
<name>A0A7J7NGY3_9MAGN</name>
<evidence type="ECO:0000313" key="3">
    <source>
        <dbReference type="Proteomes" id="UP000541444"/>
    </source>
</evidence>
<dbReference type="AlphaFoldDB" id="A0A7J7NGY3"/>
<comment type="caution">
    <text evidence="2">The sequence shown here is derived from an EMBL/GenBank/DDBJ whole genome shotgun (WGS) entry which is preliminary data.</text>
</comment>
<organism evidence="2 3">
    <name type="scientific">Kingdonia uniflora</name>
    <dbReference type="NCBI Taxonomy" id="39325"/>
    <lineage>
        <taxon>Eukaryota</taxon>
        <taxon>Viridiplantae</taxon>
        <taxon>Streptophyta</taxon>
        <taxon>Embryophyta</taxon>
        <taxon>Tracheophyta</taxon>
        <taxon>Spermatophyta</taxon>
        <taxon>Magnoliopsida</taxon>
        <taxon>Ranunculales</taxon>
        <taxon>Circaeasteraceae</taxon>
        <taxon>Kingdonia</taxon>
    </lineage>
</organism>